<organism evidence="7 8">
    <name type="scientific">Thioclava pacifica DSM 10166</name>
    <dbReference type="NCBI Taxonomy" id="1353537"/>
    <lineage>
        <taxon>Bacteria</taxon>
        <taxon>Pseudomonadati</taxon>
        <taxon>Pseudomonadota</taxon>
        <taxon>Alphaproteobacteria</taxon>
        <taxon>Rhodobacterales</taxon>
        <taxon>Paracoccaceae</taxon>
        <taxon>Thioclava</taxon>
    </lineage>
</organism>
<sequence length="114" mass="12684">MEPEEMAGVFRPRLETELADLRSDSEDTAEARKPVELDQQSVGRLSRMDAMQNQAMANALDARRHARISAIEAALARIEEGEFGYCDSCGEPIPLRRLELDPTFTQCVSCRGGK</sequence>
<evidence type="ECO:0000313" key="8">
    <source>
        <dbReference type="Proteomes" id="UP000027432"/>
    </source>
</evidence>
<dbReference type="InterPro" id="IPR020458">
    <property type="entry name" value="Znf_DskA_TraR_CS"/>
</dbReference>
<dbReference type="SUPFAM" id="SSF57716">
    <property type="entry name" value="Glucocorticoid receptor-like (DNA-binding domain)"/>
    <property type="match status" value="1"/>
</dbReference>
<reference evidence="7 8" key="1">
    <citation type="submission" date="2013-07" db="EMBL/GenBank/DDBJ databases">
        <title>Thioclava pacifica DSM 10166 Genome Sequencing.</title>
        <authorList>
            <person name="Lai Q."/>
            <person name="Shao Z."/>
        </authorList>
    </citation>
    <scope>NUCLEOTIDE SEQUENCE [LARGE SCALE GENOMIC DNA]</scope>
    <source>
        <strain evidence="7 8">DSM 10166</strain>
    </source>
</reference>
<feature type="compositionally biased region" description="Basic and acidic residues" evidence="5">
    <location>
        <begin position="12"/>
        <end position="36"/>
    </location>
</feature>
<dbReference type="STRING" id="1353537.TP2_05140"/>
<accession>A0A074JFF1</accession>
<feature type="zinc finger region" description="dksA C4-type" evidence="4">
    <location>
        <begin position="86"/>
        <end position="110"/>
    </location>
</feature>
<gene>
    <name evidence="7" type="ORF">TP2_05140</name>
</gene>
<dbReference type="Proteomes" id="UP000027432">
    <property type="component" value="Unassembled WGS sequence"/>
</dbReference>
<evidence type="ECO:0000256" key="4">
    <source>
        <dbReference type="PROSITE-ProRule" id="PRU00510"/>
    </source>
</evidence>
<protein>
    <recommendedName>
        <fullName evidence="6">Zinc finger DksA/TraR C4-type domain-containing protein</fullName>
    </recommendedName>
</protein>
<evidence type="ECO:0000256" key="5">
    <source>
        <dbReference type="SAM" id="MobiDB-lite"/>
    </source>
</evidence>
<dbReference type="PROSITE" id="PS01102">
    <property type="entry name" value="ZF_DKSA_1"/>
    <property type="match status" value="1"/>
</dbReference>
<dbReference type="RefSeq" id="WP_420804604.1">
    <property type="nucleotide sequence ID" value="NZ_AUND01000012.1"/>
</dbReference>
<evidence type="ECO:0000256" key="3">
    <source>
        <dbReference type="ARBA" id="ARBA00022833"/>
    </source>
</evidence>
<dbReference type="Pfam" id="PF01258">
    <property type="entry name" value="zf-dskA_traR"/>
    <property type="match status" value="1"/>
</dbReference>
<dbReference type="GO" id="GO:0008270">
    <property type="term" value="F:zinc ion binding"/>
    <property type="evidence" value="ECO:0007669"/>
    <property type="project" value="UniProtKB-KW"/>
</dbReference>
<evidence type="ECO:0000259" key="6">
    <source>
        <dbReference type="Pfam" id="PF01258"/>
    </source>
</evidence>
<keyword evidence="3" id="KW-0862">Zinc</keyword>
<evidence type="ECO:0000256" key="1">
    <source>
        <dbReference type="ARBA" id="ARBA00022723"/>
    </source>
</evidence>
<comment type="caution">
    <text evidence="7">The sequence shown here is derived from an EMBL/GenBank/DDBJ whole genome shotgun (WGS) entry which is preliminary data.</text>
</comment>
<name>A0A074JFF1_9RHOB</name>
<evidence type="ECO:0000256" key="2">
    <source>
        <dbReference type="ARBA" id="ARBA00022771"/>
    </source>
</evidence>
<dbReference type="InterPro" id="IPR000962">
    <property type="entry name" value="Znf_DskA_TraR"/>
</dbReference>
<dbReference type="EMBL" id="AUND01000012">
    <property type="protein sequence ID" value="KEO54313.1"/>
    <property type="molecule type" value="Genomic_DNA"/>
</dbReference>
<dbReference type="eggNOG" id="COG1734">
    <property type="taxonomic scope" value="Bacteria"/>
</dbReference>
<feature type="domain" description="Zinc finger DksA/TraR C4-type" evidence="6">
    <location>
        <begin position="81"/>
        <end position="112"/>
    </location>
</feature>
<proteinExistence type="predicted"/>
<evidence type="ECO:0000313" key="7">
    <source>
        <dbReference type="EMBL" id="KEO54313.1"/>
    </source>
</evidence>
<dbReference type="PROSITE" id="PS51128">
    <property type="entry name" value="ZF_DKSA_2"/>
    <property type="match status" value="1"/>
</dbReference>
<dbReference type="Gene3D" id="1.20.120.910">
    <property type="entry name" value="DksA, coiled-coil domain"/>
    <property type="match status" value="1"/>
</dbReference>
<keyword evidence="1" id="KW-0479">Metal-binding</keyword>
<dbReference type="AlphaFoldDB" id="A0A074JFF1"/>
<keyword evidence="8" id="KW-1185">Reference proteome</keyword>
<feature type="region of interest" description="Disordered" evidence="5">
    <location>
        <begin position="1"/>
        <end position="44"/>
    </location>
</feature>
<keyword evidence="2" id="KW-0863">Zinc-finger</keyword>
<dbReference type="PANTHER" id="PTHR33823">
    <property type="entry name" value="RNA POLYMERASE-BINDING TRANSCRIPTION FACTOR DKSA-RELATED"/>
    <property type="match status" value="1"/>
</dbReference>